<comment type="caution">
    <text evidence="1">The sequence shown here is derived from an EMBL/GenBank/DDBJ whole genome shotgun (WGS) entry which is preliminary data.</text>
</comment>
<evidence type="ECO:0000313" key="1">
    <source>
        <dbReference type="EMBL" id="KAJ6399792.1"/>
    </source>
</evidence>
<gene>
    <name evidence="1" type="ORF">OIU77_020362</name>
</gene>
<reference evidence="1" key="2">
    <citation type="journal article" date="2023" name="Int. J. Mol. Sci.">
        <title>De Novo Assembly and Annotation of 11 Diverse Shrub Willow (Salix) Genomes Reveals Novel Gene Organization in Sex-Linked Regions.</title>
        <authorList>
            <person name="Hyden B."/>
            <person name="Feng K."/>
            <person name="Yates T.B."/>
            <person name="Jawdy S."/>
            <person name="Cereghino C."/>
            <person name="Smart L.B."/>
            <person name="Muchero W."/>
        </authorList>
    </citation>
    <scope>NUCLEOTIDE SEQUENCE</scope>
    <source>
        <tissue evidence="1">Shoot tip</tissue>
    </source>
</reference>
<keyword evidence="2" id="KW-1185">Reference proteome</keyword>
<name>A0ABQ9CNC3_9ROSI</name>
<protein>
    <submittedName>
        <fullName evidence="1">Uncharacterized protein</fullName>
    </submittedName>
</protein>
<sequence length="82" mass="9076">MVDGLIVIWLQLGDPGHLCLMDVRDQLPRTLQVCKPPEGTYVGSFGYQQPVPYGYQQGLMYHPYGNAKSGSCNGYVPQLNVC</sequence>
<evidence type="ECO:0000313" key="2">
    <source>
        <dbReference type="Proteomes" id="UP001141253"/>
    </source>
</evidence>
<dbReference type="EMBL" id="JAPFFI010000003">
    <property type="protein sequence ID" value="KAJ6399792.1"/>
    <property type="molecule type" value="Genomic_DNA"/>
</dbReference>
<accession>A0ABQ9CNC3</accession>
<organism evidence="1 2">
    <name type="scientific">Salix suchowensis</name>
    <dbReference type="NCBI Taxonomy" id="1278906"/>
    <lineage>
        <taxon>Eukaryota</taxon>
        <taxon>Viridiplantae</taxon>
        <taxon>Streptophyta</taxon>
        <taxon>Embryophyta</taxon>
        <taxon>Tracheophyta</taxon>
        <taxon>Spermatophyta</taxon>
        <taxon>Magnoliopsida</taxon>
        <taxon>eudicotyledons</taxon>
        <taxon>Gunneridae</taxon>
        <taxon>Pentapetalae</taxon>
        <taxon>rosids</taxon>
        <taxon>fabids</taxon>
        <taxon>Malpighiales</taxon>
        <taxon>Salicaceae</taxon>
        <taxon>Saliceae</taxon>
        <taxon>Salix</taxon>
    </lineage>
</organism>
<proteinExistence type="predicted"/>
<dbReference type="Proteomes" id="UP001141253">
    <property type="component" value="Chromosome 5"/>
</dbReference>
<reference evidence="1" key="1">
    <citation type="submission" date="2022-10" db="EMBL/GenBank/DDBJ databases">
        <authorList>
            <person name="Hyden B.L."/>
            <person name="Feng K."/>
            <person name="Yates T."/>
            <person name="Jawdy S."/>
            <person name="Smart L.B."/>
            <person name="Muchero W."/>
        </authorList>
    </citation>
    <scope>NUCLEOTIDE SEQUENCE</scope>
    <source>
        <tissue evidence="1">Shoot tip</tissue>
    </source>
</reference>